<keyword evidence="8" id="KW-0449">Lipoprotein</keyword>
<dbReference type="EC" id="2.5.1.145" evidence="7"/>
<dbReference type="GO" id="GO:0042158">
    <property type="term" value="P:lipoprotein biosynthetic process"/>
    <property type="evidence" value="ECO:0007669"/>
    <property type="project" value="UniProtKB-UniRule"/>
</dbReference>
<comment type="catalytic activity">
    <reaction evidence="7">
        <text>L-cysteinyl-[prolipoprotein] + a 1,2-diacyl-sn-glycero-3-phospho-(1'-sn-glycerol) = an S-1,2-diacyl-sn-glyceryl-L-cysteinyl-[prolipoprotein] + sn-glycerol 1-phosphate + H(+)</text>
        <dbReference type="Rhea" id="RHEA:56712"/>
        <dbReference type="Rhea" id="RHEA-COMP:14679"/>
        <dbReference type="Rhea" id="RHEA-COMP:14680"/>
        <dbReference type="ChEBI" id="CHEBI:15378"/>
        <dbReference type="ChEBI" id="CHEBI:29950"/>
        <dbReference type="ChEBI" id="CHEBI:57685"/>
        <dbReference type="ChEBI" id="CHEBI:64716"/>
        <dbReference type="ChEBI" id="CHEBI:140658"/>
        <dbReference type="EC" id="2.5.1.145"/>
    </reaction>
</comment>
<protein>
    <recommendedName>
        <fullName evidence="7">Phosphatidylglycerol--prolipoprotein diacylglyceryl transferase</fullName>
        <ecNumber evidence="7">2.5.1.145</ecNumber>
    </recommendedName>
</protein>
<dbReference type="NCBIfam" id="TIGR00544">
    <property type="entry name" value="lgt"/>
    <property type="match status" value="1"/>
</dbReference>
<keyword evidence="5 7" id="KW-1133">Transmembrane helix</keyword>
<feature type="transmembrane region" description="Helical" evidence="7">
    <location>
        <begin position="57"/>
        <end position="76"/>
    </location>
</feature>
<dbReference type="RefSeq" id="WP_096619251.1">
    <property type="nucleotide sequence ID" value="NZ_CP020660.1"/>
</dbReference>
<reference evidence="9" key="1">
    <citation type="submission" date="2017-04" db="EMBL/GenBank/DDBJ databases">
        <title>Genome evolution of the luminous symbionts of deep sea anglerfish.</title>
        <authorList>
            <person name="Hendry T.A."/>
        </authorList>
    </citation>
    <scope>NUCLEOTIDE SEQUENCE [LARGE SCALE GENOMIC DNA]</scope>
</reference>
<keyword evidence="6 7" id="KW-0472">Membrane</keyword>
<feature type="transmembrane region" description="Helical" evidence="7">
    <location>
        <begin position="175"/>
        <end position="193"/>
    </location>
</feature>
<dbReference type="AlphaFoldDB" id="A0A291B9I5"/>
<keyword evidence="9" id="KW-1185">Reference proteome</keyword>
<dbReference type="UniPathway" id="UPA00664"/>
<dbReference type="OrthoDB" id="871140at2"/>
<evidence type="ECO:0000256" key="3">
    <source>
        <dbReference type="ARBA" id="ARBA00022679"/>
    </source>
</evidence>
<sequence>MSLIFPQIDPILITIGPIVIRWYALMYLVGFTFTLWLAKRHADKLDNDWTRDQVSDLLFACFLGVIFGGRIGYVLFYQLDTFLANPLFLFKIWTGGMSFHGGLLGVIIAIAWYAFRTKRTFYIVADFVAPFVPFGLGAGRLGNFMNGELWGRVTDVPWGMIFPMSGLLVRHPSQLYEFMLEGVVLFFILNWFIHKPRPVGAISGLFLTGYGVLRCIVEFYREPDAHLGLFGDWISMGQILSLPMIIFGVGQIFWAYRR</sequence>
<dbReference type="PANTHER" id="PTHR30589:SF0">
    <property type="entry name" value="PHOSPHATIDYLGLYCEROL--PROLIPOPROTEIN DIACYLGLYCERYL TRANSFERASE"/>
    <property type="match status" value="1"/>
</dbReference>
<evidence type="ECO:0000313" key="9">
    <source>
        <dbReference type="Proteomes" id="UP000218160"/>
    </source>
</evidence>
<keyword evidence="2 7" id="KW-1003">Cell membrane</keyword>
<evidence type="ECO:0000313" key="8">
    <source>
        <dbReference type="EMBL" id="ATF09670.1"/>
    </source>
</evidence>
<feature type="transmembrane region" description="Helical" evidence="7">
    <location>
        <begin position="233"/>
        <end position="256"/>
    </location>
</feature>
<evidence type="ECO:0000256" key="2">
    <source>
        <dbReference type="ARBA" id="ARBA00022475"/>
    </source>
</evidence>
<keyword evidence="3 7" id="KW-0808">Transferase</keyword>
<dbReference type="Pfam" id="PF01790">
    <property type="entry name" value="LGT"/>
    <property type="match status" value="1"/>
</dbReference>
<feature type="transmembrane region" description="Helical" evidence="7">
    <location>
        <begin position="88"/>
        <end position="115"/>
    </location>
</feature>
<dbReference type="EMBL" id="CP020660">
    <property type="protein sequence ID" value="ATF09670.1"/>
    <property type="molecule type" value="Genomic_DNA"/>
</dbReference>
<name>A0A291B9I5_9GAMM</name>
<feature type="transmembrane region" description="Helical" evidence="7">
    <location>
        <begin position="12"/>
        <end position="37"/>
    </location>
</feature>
<dbReference type="PANTHER" id="PTHR30589">
    <property type="entry name" value="PROLIPOPROTEIN DIACYLGLYCERYL TRANSFERASE"/>
    <property type="match status" value="1"/>
</dbReference>
<gene>
    <name evidence="7" type="primary">lgt</name>
    <name evidence="8" type="ORF">BTN50_1180</name>
</gene>
<dbReference type="GO" id="GO:0005886">
    <property type="term" value="C:plasma membrane"/>
    <property type="evidence" value="ECO:0007669"/>
    <property type="project" value="UniProtKB-SubCell"/>
</dbReference>
<organism evidence="8 9">
    <name type="scientific">Candidatus Enterovibrio altilux</name>
    <dbReference type="NCBI Taxonomy" id="1927128"/>
    <lineage>
        <taxon>Bacteria</taxon>
        <taxon>Pseudomonadati</taxon>
        <taxon>Pseudomonadota</taxon>
        <taxon>Gammaproteobacteria</taxon>
        <taxon>Vibrionales</taxon>
        <taxon>Vibrionaceae</taxon>
        <taxon>Enterovibrio</taxon>
    </lineage>
</organism>
<evidence type="ECO:0000256" key="7">
    <source>
        <dbReference type="HAMAP-Rule" id="MF_01147"/>
    </source>
</evidence>
<feature type="transmembrane region" description="Helical" evidence="7">
    <location>
        <begin position="200"/>
        <end position="221"/>
    </location>
</feature>
<comment type="function">
    <text evidence="7">Catalyzes the transfer of the diacylglyceryl group from phosphatidylglycerol to the sulfhydryl group of the N-terminal cysteine of a prolipoprotein, the first step in the formation of mature lipoproteins.</text>
</comment>
<evidence type="ECO:0000256" key="1">
    <source>
        <dbReference type="ARBA" id="ARBA00007150"/>
    </source>
</evidence>
<evidence type="ECO:0000256" key="4">
    <source>
        <dbReference type="ARBA" id="ARBA00022692"/>
    </source>
</evidence>
<dbReference type="PROSITE" id="PS01311">
    <property type="entry name" value="LGT"/>
    <property type="match status" value="1"/>
</dbReference>
<comment type="subcellular location">
    <subcellularLocation>
        <location evidence="7">Cell membrane</location>
        <topology evidence="7">Multi-pass membrane protein</topology>
    </subcellularLocation>
</comment>
<evidence type="ECO:0000256" key="6">
    <source>
        <dbReference type="ARBA" id="ARBA00023136"/>
    </source>
</evidence>
<proteinExistence type="inferred from homology"/>
<accession>A0A291B9I5</accession>
<dbReference type="KEGG" id="elux:BTN50_1180"/>
<comment type="similarity">
    <text evidence="1 7">Belongs to the Lgt family.</text>
</comment>
<dbReference type="InterPro" id="IPR001640">
    <property type="entry name" value="Lgt"/>
</dbReference>
<dbReference type="Proteomes" id="UP000218160">
    <property type="component" value="Chromosome 1"/>
</dbReference>
<feature type="binding site" evidence="7">
    <location>
        <position position="140"/>
    </location>
    <ligand>
        <name>a 1,2-diacyl-sn-glycero-3-phospho-(1'-sn-glycerol)</name>
        <dbReference type="ChEBI" id="CHEBI:64716"/>
    </ligand>
</feature>
<keyword evidence="4 7" id="KW-0812">Transmembrane</keyword>
<evidence type="ECO:0000256" key="5">
    <source>
        <dbReference type="ARBA" id="ARBA00022989"/>
    </source>
</evidence>
<comment type="pathway">
    <text evidence="7">Protein modification; lipoprotein biosynthesis (diacylglyceryl transfer).</text>
</comment>
<dbReference type="GO" id="GO:0008961">
    <property type="term" value="F:phosphatidylglycerol-prolipoprotein diacylglyceryl transferase activity"/>
    <property type="evidence" value="ECO:0007669"/>
    <property type="project" value="UniProtKB-UniRule"/>
</dbReference>
<keyword evidence="8" id="KW-0328">Glycosyltransferase</keyword>
<dbReference type="HAMAP" id="MF_01147">
    <property type="entry name" value="Lgt"/>
    <property type="match status" value="1"/>
</dbReference>
<feature type="transmembrane region" description="Helical" evidence="7">
    <location>
        <begin position="121"/>
        <end position="142"/>
    </location>
</feature>